<keyword evidence="2" id="KW-1185">Reference proteome</keyword>
<dbReference type="Proteomes" id="UP000267821">
    <property type="component" value="Unassembled WGS sequence"/>
</dbReference>
<protein>
    <submittedName>
        <fullName evidence="1">Uncharacterized protein</fullName>
    </submittedName>
</protein>
<evidence type="ECO:0000313" key="1">
    <source>
        <dbReference type="EMBL" id="RPB20005.1"/>
    </source>
</evidence>
<proteinExistence type="predicted"/>
<gene>
    <name evidence="1" type="ORF">L211DRAFT_852715</name>
</gene>
<dbReference type="AlphaFoldDB" id="A0A3N4LPV2"/>
<dbReference type="EMBL" id="ML121579">
    <property type="protein sequence ID" value="RPB20005.1"/>
    <property type="molecule type" value="Genomic_DNA"/>
</dbReference>
<evidence type="ECO:0000313" key="2">
    <source>
        <dbReference type="Proteomes" id="UP000267821"/>
    </source>
</evidence>
<accession>A0A3N4LPV2</accession>
<sequence length="544" mass="60849">MSTSLMLQPAHSSPSTYDLRTRTLTYILSAFNDSEAKSRVTSTANTSLKPNPVAVSHEKDLHDEPYMDTQSGTYRVCGAPHVDTRWLKLLNQVAQLLVREHEIVAVLPKRSGPLANLSIMVTTDSDTDRDASVNIDVNVVDSPDVEVGRKKQEDFGYFVTRNPRRGSTPIRQDILEALQEVDTPCGMLAHLNAYRQISFTNHVSCVEQLLNNIISSHGSTREESVTLFRRYITFRAAPKIHRRFSKSPAFKSFIHALHNIDPSQIPVARIGEIRLTRYTVDYELVGTILFNRGFPKEKCPSLWYTYNHKGSVPVYNGATAGEFHQLLLFCLEMAQRNIADLTKKLKEDNGGQVTEAMMLEAEGWMKFLHIMVHESNVFQVHIQALDELIATSIVSNTPGEVKAPLLCAQWIADGRPAKREPPQYGNPTTENYDMLAPQEENIGMPTPDTTTSAVQDSQDIDTDGGISDTAIEINAAQTISRVVQRSLWLAVSYQQAIISLTSRRALPKSPISLTLWESPHNSIEESKQMANWTEVIRSICGKTT</sequence>
<name>A0A3N4LPV2_9PEZI</name>
<organism evidence="1 2">
    <name type="scientific">Terfezia boudieri ATCC MYA-4762</name>
    <dbReference type="NCBI Taxonomy" id="1051890"/>
    <lineage>
        <taxon>Eukaryota</taxon>
        <taxon>Fungi</taxon>
        <taxon>Dikarya</taxon>
        <taxon>Ascomycota</taxon>
        <taxon>Pezizomycotina</taxon>
        <taxon>Pezizomycetes</taxon>
        <taxon>Pezizales</taxon>
        <taxon>Pezizaceae</taxon>
        <taxon>Terfezia</taxon>
    </lineage>
</organism>
<reference evidence="1 2" key="1">
    <citation type="journal article" date="2018" name="Nat. Ecol. Evol.">
        <title>Pezizomycetes genomes reveal the molecular basis of ectomycorrhizal truffle lifestyle.</title>
        <authorList>
            <person name="Murat C."/>
            <person name="Payen T."/>
            <person name="Noel B."/>
            <person name="Kuo A."/>
            <person name="Morin E."/>
            <person name="Chen J."/>
            <person name="Kohler A."/>
            <person name="Krizsan K."/>
            <person name="Balestrini R."/>
            <person name="Da Silva C."/>
            <person name="Montanini B."/>
            <person name="Hainaut M."/>
            <person name="Levati E."/>
            <person name="Barry K.W."/>
            <person name="Belfiori B."/>
            <person name="Cichocki N."/>
            <person name="Clum A."/>
            <person name="Dockter R.B."/>
            <person name="Fauchery L."/>
            <person name="Guy J."/>
            <person name="Iotti M."/>
            <person name="Le Tacon F."/>
            <person name="Lindquist E.A."/>
            <person name="Lipzen A."/>
            <person name="Malagnac F."/>
            <person name="Mello A."/>
            <person name="Molinier V."/>
            <person name="Miyauchi S."/>
            <person name="Poulain J."/>
            <person name="Riccioni C."/>
            <person name="Rubini A."/>
            <person name="Sitrit Y."/>
            <person name="Splivallo R."/>
            <person name="Traeger S."/>
            <person name="Wang M."/>
            <person name="Zifcakova L."/>
            <person name="Wipf D."/>
            <person name="Zambonelli A."/>
            <person name="Paolocci F."/>
            <person name="Nowrousian M."/>
            <person name="Ottonello S."/>
            <person name="Baldrian P."/>
            <person name="Spatafora J.W."/>
            <person name="Henrissat B."/>
            <person name="Nagy L.G."/>
            <person name="Aury J.M."/>
            <person name="Wincker P."/>
            <person name="Grigoriev I.V."/>
            <person name="Bonfante P."/>
            <person name="Martin F.M."/>
        </authorList>
    </citation>
    <scope>NUCLEOTIDE SEQUENCE [LARGE SCALE GENOMIC DNA]</scope>
    <source>
        <strain evidence="1 2">ATCC MYA-4762</strain>
    </source>
</reference>
<dbReference type="InParanoid" id="A0A3N4LPV2"/>